<dbReference type="EMBL" id="LBVW01000004">
    <property type="protein sequence ID" value="KKQ94124.1"/>
    <property type="molecule type" value="Genomic_DNA"/>
</dbReference>
<dbReference type="Proteomes" id="UP000034932">
    <property type="component" value="Unassembled WGS sequence"/>
</dbReference>
<proteinExistence type="predicted"/>
<dbReference type="AlphaFoldDB" id="A0A0G0P7Q0"/>
<dbReference type="GO" id="GO:0016758">
    <property type="term" value="F:hexosyltransferase activity"/>
    <property type="evidence" value="ECO:0007669"/>
    <property type="project" value="TreeGrafter"/>
</dbReference>
<organism evidence="3 4">
    <name type="scientific">Candidatus Woesebacteria bacterium GW2011_GWB1_39_10b</name>
    <dbReference type="NCBI Taxonomy" id="1618573"/>
    <lineage>
        <taxon>Bacteria</taxon>
        <taxon>Candidatus Woeseibacteriota</taxon>
    </lineage>
</organism>
<dbReference type="Pfam" id="PF13439">
    <property type="entry name" value="Glyco_transf_4"/>
    <property type="match status" value="1"/>
</dbReference>
<dbReference type="Pfam" id="PF00534">
    <property type="entry name" value="Glycos_transf_1"/>
    <property type="match status" value="1"/>
</dbReference>
<dbReference type="Gene3D" id="3.40.50.2000">
    <property type="entry name" value="Glycogen Phosphorylase B"/>
    <property type="match status" value="2"/>
</dbReference>
<dbReference type="PANTHER" id="PTHR45947:SF3">
    <property type="entry name" value="SULFOQUINOVOSYL TRANSFERASE SQD2"/>
    <property type="match status" value="1"/>
</dbReference>
<dbReference type="InterPro" id="IPR028098">
    <property type="entry name" value="Glyco_trans_4-like_N"/>
</dbReference>
<feature type="domain" description="Glycosyl transferase family 1" evidence="1">
    <location>
        <begin position="237"/>
        <end position="389"/>
    </location>
</feature>
<accession>A0A0G0P7Q0</accession>
<keyword evidence="3" id="KW-0808">Transferase</keyword>
<dbReference type="InterPro" id="IPR050194">
    <property type="entry name" value="Glycosyltransferase_grp1"/>
</dbReference>
<protein>
    <submittedName>
        <fullName evidence="3">Glycosyl transferase group 1</fullName>
    </submittedName>
</protein>
<gene>
    <name evidence="3" type="ORF">UT19_C0004G0085</name>
</gene>
<comment type="caution">
    <text evidence="3">The sequence shown here is derived from an EMBL/GenBank/DDBJ whole genome shotgun (WGS) entry which is preliminary data.</text>
</comment>
<dbReference type="PANTHER" id="PTHR45947">
    <property type="entry name" value="SULFOQUINOVOSYL TRANSFERASE SQD2"/>
    <property type="match status" value="1"/>
</dbReference>
<dbReference type="SUPFAM" id="SSF53756">
    <property type="entry name" value="UDP-Glycosyltransferase/glycogen phosphorylase"/>
    <property type="match status" value="1"/>
</dbReference>
<evidence type="ECO:0000313" key="4">
    <source>
        <dbReference type="Proteomes" id="UP000034932"/>
    </source>
</evidence>
<evidence type="ECO:0000259" key="1">
    <source>
        <dbReference type="Pfam" id="PF00534"/>
    </source>
</evidence>
<evidence type="ECO:0000313" key="3">
    <source>
        <dbReference type="EMBL" id="KKQ94124.1"/>
    </source>
</evidence>
<dbReference type="STRING" id="1618573.UT19_C0004G0085"/>
<sequence>MVLDIFICTAKCGNLVYLKMPLKVLMIGWELPPFNSGGLGEACLGLARAISRKGVGITFILPKKQEFKFDFINLIFADVDELELALPAAYVTTHSWSRMFSTDDLPPDYVKASLKYAEKMEKLIKRFVGNVDVIHAHDWMTYPAGVVAKRILNKPLVVHVHSTEYDRTGGHLPNPAVYKIEKMGFEEADKILPVGGYMKSIIVDKYDIAEDKIMTIYNGVDEEKKDLPPALMAYKKLGYKIVLYLGRITLQKGPEYFVRAAGKVADYFSKVIFVVTGSGDMQDYMISEAARLGILDKFIFTGFLRGDERDQIYQTADLYVMPSVSEPFGITALEAAVNGTPALISKQSGVSEIFINALKTDFWDIDEMANKILAVIKYGSLRKDLRKESGKEVKSFSWSRAADEVLKVYNQLIT</sequence>
<name>A0A0G0P7Q0_9BACT</name>
<reference evidence="3 4" key="1">
    <citation type="journal article" date="2015" name="Nature">
        <title>rRNA introns, odd ribosomes, and small enigmatic genomes across a large radiation of phyla.</title>
        <authorList>
            <person name="Brown C.T."/>
            <person name="Hug L.A."/>
            <person name="Thomas B.C."/>
            <person name="Sharon I."/>
            <person name="Castelle C.J."/>
            <person name="Singh A."/>
            <person name="Wilkins M.J."/>
            <person name="Williams K.H."/>
            <person name="Banfield J.F."/>
        </authorList>
    </citation>
    <scope>NUCLEOTIDE SEQUENCE [LARGE SCALE GENOMIC DNA]</scope>
</reference>
<dbReference type="CDD" id="cd03801">
    <property type="entry name" value="GT4_PimA-like"/>
    <property type="match status" value="1"/>
</dbReference>
<dbReference type="InterPro" id="IPR001296">
    <property type="entry name" value="Glyco_trans_1"/>
</dbReference>
<feature type="domain" description="Glycosyltransferase subfamily 4-like N-terminal" evidence="2">
    <location>
        <begin position="37"/>
        <end position="223"/>
    </location>
</feature>
<evidence type="ECO:0000259" key="2">
    <source>
        <dbReference type="Pfam" id="PF13439"/>
    </source>
</evidence>